<dbReference type="Gene3D" id="3.30.565.10">
    <property type="entry name" value="Histidine kinase-like ATPase, C-terminal domain"/>
    <property type="match status" value="1"/>
</dbReference>
<dbReference type="Pfam" id="PF02518">
    <property type="entry name" value="HATPase_c"/>
    <property type="match status" value="1"/>
</dbReference>
<dbReference type="Pfam" id="PF00072">
    <property type="entry name" value="Response_reg"/>
    <property type="match status" value="1"/>
</dbReference>
<dbReference type="InterPro" id="IPR036097">
    <property type="entry name" value="HisK_dim/P_sf"/>
</dbReference>
<dbReference type="SMART" id="SM00448">
    <property type="entry name" value="REC"/>
    <property type="match status" value="1"/>
</dbReference>
<dbReference type="InterPro" id="IPR004358">
    <property type="entry name" value="Sig_transdc_His_kin-like_C"/>
</dbReference>
<dbReference type="InterPro" id="IPR003661">
    <property type="entry name" value="HisK_dim/P_dom"/>
</dbReference>
<dbReference type="InterPro" id="IPR036890">
    <property type="entry name" value="HATPase_C_sf"/>
</dbReference>
<dbReference type="CDD" id="cd00082">
    <property type="entry name" value="HisKA"/>
    <property type="match status" value="1"/>
</dbReference>
<evidence type="ECO:0000256" key="2">
    <source>
        <dbReference type="ARBA" id="ARBA00012438"/>
    </source>
</evidence>
<dbReference type="CDD" id="cd17546">
    <property type="entry name" value="REC_hyHK_CKI1_RcsC-like"/>
    <property type="match status" value="1"/>
</dbReference>
<accession>A0ABQ8WER3</accession>
<sequence length="795" mass="88409">MHPDDVARANSLFNGLAISASTLRIVYRIRNLDNWCVLTLDPLPANGRTFGLDDDGGFIVTVADITSEKRAESLQTKRVKDAEEHKQLQERFIDMISHEIRNPLTAILHCTENIMAAAHEKEYHNLPLSRIKQSADIISLCISHQKKILDDVLTFSKIDASMLTLSPRRVKPKLYLIDPISLFRPQLQRNNIQFDYHADSSYAGCGIDWVVADLDRMSQVLINLLSNAIKFTAKSRNLRSIRVSVGASLDRPSSYPPNIVFFRSGEKALSLDKTASPQWGDGQYAYIMLAVEDTGIGIGGHAQMRLFERFKQATPKTEAIYGGSGLGLHISRKLCHLHGGEIGVSSKDGQDSVDGTDISEVEKLSSNIQALGMESDKVEGLAPAIRTPEDPPRSQIDELIRNAPLYERTRHTSSIAQKAIPDIGKIDPSRNVFRSILVVEDDPINRAILSRKLRSQGFEIIEAKNGLEALDAFQNRRPDCILMDQEMPLMDGNAASKRIRELERGNNNHVPILGMTANARLAQKSEMFEAGMDDVINKPFHIEEIVAKICQFVPIKVGNGIAVRRLESIAQRGAICKLCPGEHLFNPSLSAPAGGRTLVTSFVAAHGVLFMRMPSEQFDARPKFFLINPRQQVNRLGREAQLELRKEYDNCDHFHLKSVGATNQEHNNLYVYAYHTGTGLNDADLTKDVNTASSVYLDGTNAFFGFNTELLWEVVATGDNKNTSWEPILINAGQGSNGFSAKGSSFIWSEASGFGGWPVCDWYHNAPQLFYLNRDYNATIPSSCSKIQLKAEYIN</sequence>
<dbReference type="EMBL" id="JAPVEB010000004">
    <property type="protein sequence ID" value="KAJ5264926.1"/>
    <property type="molecule type" value="Genomic_DNA"/>
</dbReference>
<dbReference type="SUPFAM" id="SSF52172">
    <property type="entry name" value="CheY-like"/>
    <property type="match status" value="1"/>
</dbReference>
<protein>
    <recommendedName>
        <fullName evidence="2">histidine kinase</fullName>
        <ecNumber evidence="2">2.7.13.3</ecNumber>
    </recommendedName>
</protein>
<proteinExistence type="predicted"/>
<dbReference type="PANTHER" id="PTHR43047">
    <property type="entry name" value="TWO-COMPONENT HISTIDINE PROTEIN KINASE"/>
    <property type="match status" value="1"/>
</dbReference>
<gene>
    <name evidence="9" type="ORF">N7505_007719</name>
</gene>
<evidence type="ECO:0000313" key="10">
    <source>
        <dbReference type="Proteomes" id="UP001220256"/>
    </source>
</evidence>
<feature type="domain" description="Response regulatory" evidence="8">
    <location>
        <begin position="435"/>
        <end position="553"/>
    </location>
</feature>
<evidence type="ECO:0000256" key="6">
    <source>
        <dbReference type="PROSITE-ProRule" id="PRU00169"/>
    </source>
</evidence>
<dbReference type="InterPro" id="IPR057229">
    <property type="entry name" value="DUF7907"/>
</dbReference>
<dbReference type="PRINTS" id="PR00344">
    <property type="entry name" value="BCTRLSENSOR"/>
</dbReference>
<dbReference type="Proteomes" id="UP001220256">
    <property type="component" value="Unassembled WGS sequence"/>
</dbReference>
<dbReference type="SUPFAM" id="SSF47384">
    <property type="entry name" value="Homodimeric domain of signal transducing histidine kinase"/>
    <property type="match status" value="1"/>
</dbReference>
<evidence type="ECO:0000313" key="9">
    <source>
        <dbReference type="EMBL" id="KAJ5264926.1"/>
    </source>
</evidence>
<comment type="catalytic activity">
    <reaction evidence="1">
        <text>ATP + protein L-histidine = ADP + protein N-phospho-L-histidine.</text>
        <dbReference type="EC" id="2.7.13.3"/>
    </reaction>
</comment>
<feature type="domain" description="Histidine kinase" evidence="7">
    <location>
        <begin position="95"/>
        <end position="366"/>
    </location>
</feature>
<name>A0ABQ8WER3_PENCH</name>
<dbReference type="PROSITE" id="PS50110">
    <property type="entry name" value="RESPONSE_REGULATORY"/>
    <property type="match status" value="1"/>
</dbReference>
<comment type="caution">
    <text evidence="9">The sequence shown here is derived from an EMBL/GenBank/DDBJ whole genome shotgun (WGS) entry which is preliminary data.</text>
</comment>
<keyword evidence="3 6" id="KW-0597">Phosphoprotein</keyword>
<evidence type="ECO:0000259" key="8">
    <source>
        <dbReference type="PROSITE" id="PS50110"/>
    </source>
</evidence>
<dbReference type="SUPFAM" id="SSF55874">
    <property type="entry name" value="ATPase domain of HSP90 chaperone/DNA topoisomerase II/histidine kinase"/>
    <property type="match status" value="1"/>
</dbReference>
<dbReference type="Gene3D" id="3.40.50.2300">
    <property type="match status" value="1"/>
</dbReference>
<dbReference type="InterPro" id="IPR011006">
    <property type="entry name" value="CheY-like_superfamily"/>
</dbReference>
<dbReference type="EC" id="2.7.13.3" evidence="2"/>
<dbReference type="SMART" id="SM00388">
    <property type="entry name" value="HisKA"/>
    <property type="match status" value="1"/>
</dbReference>
<evidence type="ECO:0000259" key="7">
    <source>
        <dbReference type="PROSITE" id="PS50109"/>
    </source>
</evidence>
<dbReference type="Pfam" id="PF25484">
    <property type="entry name" value="DUF7907"/>
    <property type="match status" value="1"/>
</dbReference>
<dbReference type="Pfam" id="PF00512">
    <property type="entry name" value="HisKA"/>
    <property type="match status" value="1"/>
</dbReference>
<evidence type="ECO:0000256" key="1">
    <source>
        <dbReference type="ARBA" id="ARBA00000085"/>
    </source>
</evidence>
<evidence type="ECO:0000256" key="5">
    <source>
        <dbReference type="ARBA" id="ARBA00022777"/>
    </source>
</evidence>
<dbReference type="InterPro" id="IPR005467">
    <property type="entry name" value="His_kinase_dom"/>
</dbReference>
<evidence type="ECO:0000256" key="4">
    <source>
        <dbReference type="ARBA" id="ARBA00022679"/>
    </source>
</evidence>
<keyword evidence="5" id="KW-0418">Kinase</keyword>
<feature type="modified residue" description="4-aspartylphosphate" evidence="6">
    <location>
        <position position="484"/>
    </location>
</feature>
<evidence type="ECO:0000256" key="3">
    <source>
        <dbReference type="ARBA" id="ARBA00022553"/>
    </source>
</evidence>
<organism evidence="9 10">
    <name type="scientific">Penicillium chrysogenum</name>
    <name type="common">Penicillium notatum</name>
    <dbReference type="NCBI Taxonomy" id="5076"/>
    <lineage>
        <taxon>Eukaryota</taxon>
        <taxon>Fungi</taxon>
        <taxon>Dikarya</taxon>
        <taxon>Ascomycota</taxon>
        <taxon>Pezizomycotina</taxon>
        <taxon>Eurotiomycetes</taxon>
        <taxon>Eurotiomycetidae</taxon>
        <taxon>Eurotiales</taxon>
        <taxon>Aspergillaceae</taxon>
        <taxon>Penicillium</taxon>
        <taxon>Penicillium chrysogenum species complex</taxon>
    </lineage>
</organism>
<dbReference type="PROSITE" id="PS50109">
    <property type="entry name" value="HIS_KIN"/>
    <property type="match status" value="1"/>
</dbReference>
<dbReference type="InterPro" id="IPR001789">
    <property type="entry name" value="Sig_transdc_resp-reg_receiver"/>
</dbReference>
<dbReference type="Gene3D" id="1.10.287.130">
    <property type="match status" value="1"/>
</dbReference>
<dbReference type="SMART" id="SM00387">
    <property type="entry name" value="HATPase_c"/>
    <property type="match status" value="1"/>
</dbReference>
<keyword evidence="10" id="KW-1185">Reference proteome</keyword>
<reference evidence="9 10" key="1">
    <citation type="journal article" date="2023" name="IMA Fungus">
        <title>Comparative genomic study of the Penicillium genus elucidates a diverse pangenome and 15 lateral gene transfer events.</title>
        <authorList>
            <person name="Petersen C."/>
            <person name="Sorensen T."/>
            <person name="Nielsen M.R."/>
            <person name="Sondergaard T.E."/>
            <person name="Sorensen J.L."/>
            <person name="Fitzpatrick D.A."/>
            <person name="Frisvad J.C."/>
            <person name="Nielsen K.L."/>
        </authorList>
    </citation>
    <scope>NUCLEOTIDE SEQUENCE [LARGE SCALE GENOMIC DNA]</scope>
    <source>
        <strain evidence="9 10">IBT 3361</strain>
    </source>
</reference>
<dbReference type="InterPro" id="IPR003594">
    <property type="entry name" value="HATPase_dom"/>
</dbReference>
<keyword evidence="4" id="KW-0808">Transferase</keyword>